<evidence type="ECO:0000313" key="5">
    <source>
        <dbReference type="EMBL" id="KRU11339.1"/>
    </source>
</evidence>
<protein>
    <submittedName>
        <fullName evidence="4">Putative transcriptional regulator</fullName>
    </submittedName>
</protein>
<dbReference type="PATRIC" id="fig|1262449.3.peg.1040"/>
<feature type="domain" description="HTH merR-type" evidence="3">
    <location>
        <begin position="6"/>
        <end position="74"/>
    </location>
</feature>
<dbReference type="Pfam" id="PF13411">
    <property type="entry name" value="MerR_1"/>
    <property type="match status" value="1"/>
</dbReference>
<gene>
    <name evidence="4" type="ORF">CLPA_c25940</name>
    <name evidence="5" type="ORF">CP6013_00586</name>
</gene>
<evidence type="ECO:0000313" key="4">
    <source>
        <dbReference type="EMBL" id="AJA52651.1"/>
    </source>
</evidence>
<reference evidence="5" key="2">
    <citation type="submission" date="2015-10" db="EMBL/GenBank/DDBJ databases">
        <title>Improved Draft Genome Sequence of Clostridium pasteurianum Strain ATCC 6013 (DSM 525) Using a Hybrid Next-Generation Sequencing Approach.</title>
        <authorList>
            <person name="Pyne M.E."/>
            <person name="Utturkar S.M."/>
            <person name="Brown S.D."/>
            <person name="Moo-Young M."/>
            <person name="Chung D.A."/>
            <person name="Chou P.C."/>
        </authorList>
    </citation>
    <scope>NUCLEOTIDE SEQUENCE</scope>
    <source>
        <strain evidence="5">ATCC 6013</strain>
    </source>
</reference>
<accession>A0A0H3J9D9</accession>
<dbReference type="AlphaFoldDB" id="A0A0H3J9D9"/>
<dbReference type="Gene3D" id="1.10.1660.10">
    <property type="match status" value="1"/>
</dbReference>
<feature type="coiled-coil region" evidence="2">
    <location>
        <begin position="98"/>
        <end position="158"/>
    </location>
</feature>
<dbReference type="RefSeq" id="WP_003442471.1">
    <property type="nucleotide sequence ID" value="NZ_ANZB01000003.1"/>
</dbReference>
<dbReference type="InterPro" id="IPR047057">
    <property type="entry name" value="MerR_fam"/>
</dbReference>
<evidence type="ECO:0000313" key="6">
    <source>
        <dbReference type="Proteomes" id="UP000028042"/>
    </source>
</evidence>
<evidence type="ECO:0000256" key="1">
    <source>
        <dbReference type="ARBA" id="ARBA00023125"/>
    </source>
</evidence>
<reference evidence="4 7" key="1">
    <citation type="journal article" date="2015" name="Genome Announc.">
        <title>Complete Genome Sequence of the Nitrogen-Fixing and Solvent-Producing Clostridium pasteurianum DSM 525.</title>
        <authorList>
            <person name="Poehlein A."/>
            <person name="Grosse-Honebrink A."/>
            <person name="Zhang Y."/>
            <person name="Minton N.P."/>
            <person name="Daniel R."/>
        </authorList>
    </citation>
    <scope>NUCLEOTIDE SEQUENCE [LARGE SCALE GENOMIC DNA]</scope>
    <source>
        <strain evidence="4">DSM 525</strain>
        <strain evidence="7">DSM 525 / ATCC 6013</strain>
    </source>
</reference>
<proteinExistence type="predicted"/>
<dbReference type="eggNOG" id="COG0789">
    <property type="taxonomic scope" value="Bacteria"/>
</dbReference>
<evidence type="ECO:0000259" key="3">
    <source>
        <dbReference type="Pfam" id="PF13411"/>
    </source>
</evidence>
<dbReference type="Proteomes" id="UP000028042">
    <property type="component" value="Unassembled WGS sequence"/>
</dbReference>
<dbReference type="PANTHER" id="PTHR30204:SF15">
    <property type="entry name" value="BLL5018 PROTEIN"/>
    <property type="match status" value="1"/>
</dbReference>
<name>A0A0H3J9D9_CLOPA</name>
<dbReference type="KEGG" id="cpat:CLPA_c25940"/>
<dbReference type="EMBL" id="CP009268">
    <property type="protein sequence ID" value="AJA52651.1"/>
    <property type="molecule type" value="Genomic_DNA"/>
</dbReference>
<evidence type="ECO:0000313" key="7">
    <source>
        <dbReference type="Proteomes" id="UP000030905"/>
    </source>
</evidence>
<evidence type="ECO:0000256" key="2">
    <source>
        <dbReference type="SAM" id="Coils"/>
    </source>
</evidence>
<dbReference type="InterPro" id="IPR000551">
    <property type="entry name" value="MerR-type_HTH_dom"/>
</dbReference>
<dbReference type="EMBL" id="JPGY02000001">
    <property type="protein sequence ID" value="KRU11339.1"/>
    <property type="molecule type" value="Genomic_DNA"/>
</dbReference>
<dbReference type="GeneID" id="93074727"/>
<sequence>METIYYSTTEVAKMLGELDSTIRFWCTKFKDFIPIKRQGSHRRFKEEDINTLKQIQKLLRINHFTIYQVYEHLKKQTIDDGMDRLKENDPIFIKLLSKELSKELSKHLNEELELIEKELKNLMDENYKKITNIMNENYKNLKLESKEFNSEIKKIIEEKLDIALKKYSEPILEQLKIEQEKNKQLTNILLELYKTPLKQNDFIFKKTLKKNLSDMF</sequence>
<dbReference type="KEGG" id="cpae:CPAST_c25940"/>
<keyword evidence="7" id="KW-1185">Reference proteome</keyword>
<dbReference type="PANTHER" id="PTHR30204">
    <property type="entry name" value="REDOX-CYCLING DRUG-SENSING TRANSCRIPTIONAL ACTIVATOR SOXR"/>
    <property type="match status" value="1"/>
</dbReference>
<keyword evidence="1" id="KW-0238">DNA-binding</keyword>
<dbReference type="InterPro" id="IPR009061">
    <property type="entry name" value="DNA-bd_dom_put_sf"/>
</dbReference>
<keyword evidence="2" id="KW-0175">Coiled coil</keyword>
<dbReference type="GO" id="GO:0003677">
    <property type="term" value="F:DNA binding"/>
    <property type="evidence" value="ECO:0007669"/>
    <property type="project" value="UniProtKB-KW"/>
</dbReference>
<dbReference type="GO" id="GO:0003700">
    <property type="term" value="F:DNA-binding transcription factor activity"/>
    <property type="evidence" value="ECO:0007669"/>
    <property type="project" value="InterPro"/>
</dbReference>
<reference evidence="5 6" key="3">
    <citation type="journal article" name="Genome Announc.">
        <title>Improved Draft Genome Sequence of Clostridium pasteurianum Strain ATCC 6013 (DSM 525) Using a Hybrid Next-Generation Sequencing Approach.</title>
        <authorList>
            <person name="Pyne M.E."/>
            <person name="Utturkar S."/>
            <person name="Brown S.D."/>
            <person name="Moo-Young M."/>
            <person name="Chung D.A."/>
            <person name="Chou C.P."/>
        </authorList>
    </citation>
    <scope>NUCLEOTIDE SEQUENCE [LARGE SCALE GENOMIC DNA]</scope>
    <source>
        <strain evidence="5 6">ATCC 6013</strain>
    </source>
</reference>
<organism evidence="4 7">
    <name type="scientific">Clostridium pasteurianum DSM 525 = ATCC 6013</name>
    <dbReference type="NCBI Taxonomy" id="1262449"/>
    <lineage>
        <taxon>Bacteria</taxon>
        <taxon>Bacillati</taxon>
        <taxon>Bacillota</taxon>
        <taxon>Clostridia</taxon>
        <taxon>Eubacteriales</taxon>
        <taxon>Clostridiaceae</taxon>
        <taxon>Clostridium</taxon>
    </lineage>
</organism>
<dbReference type="Proteomes" id="UP000030905">
    <property type="component" value="Chromosome"/>
</dbReference>
<dbReference type="SUPFAM" id="SSF46955">
    <property type="entry name" value="Putative DNA-binding domain"/>
    <property type="match status" value="1"/>
</dbReference>